<dbReference type="PROSITE" id="PS00211">
    <property type="entry name" value="ABC_TRANSPORTER_1"/>
    <property type="match status" value="1"/>
</dbReference>
<name>A0A6J7LAG9_9ZZZZ</name>
<dbReference type="GO" id="GO:0005524">
    <property type="term" value="F:ATP binding"/>
    <property type="evidence" value="ECO:0007669"/>
    <property type="project" value="UniProtKB-KW"/>
</dbReference>
<proteinExistence type="inferred from homology"/>
<dbReference type="InterPro" id="IPR050086">
    <property type="entry name" value="MetN_ABC_transporter-like"/>
</dbReference>
<dbReference type="InterPro" id="IPR003439">
    <property type="entry name" value="ABC_transporter-like_ATP-bd"/>
</dbReference>
<dbReference type="GO" id="GO:0005886">
    <property type="term" value="C:plasma membrane"/>
    <property type="evidence" value="ECO:0007669"/>
    <property type="project" value="UniProtKB-SubCell"/>
</dbReference>
<keyword evidence="6" id="KW-0067">ATP-binding</keyword>
<sequence>MPETSILSATDIVKDFKTQRALDVCSFGVREGEVVVIIGPSGSGKSTLLRCLNLIEVPDEGMLRLADEDVLSMPRDGLGRKRHSNIVRARTTLTGSTSMVFQKFNLFPHMTVLDNIAAAPHFVGSVPKELARKTAIDLLERVGLADRQSAFPAQLSGGQQQRVAIARALAKKPRIMLYDEPTSALDPELVGDVLGVIRDLAASGMTKVIVTHEMDFAQQVADRVLFMDKGRIIEEGTPEQIFAHPVHERTADFLRRVRVQVPPPISTADTDLRGTHDIN</sequence>
<comment type="subcellular location">
    <subcellularLocation>
        <location evidence="1">Cell membrane</location>
        <topology evidence="1">Peripheral membrane protein</topology>
    </subcellularLocation>
</comment>
<keyword evidence="4" id="KW-1003">Cell membrane</keyword>
<keyword evidence="3" id="KW-0813">Transport</keyword>
<evidence type="ECO:0000256" key="5">
    <source>
        <dbReference type="ARBA" id="ARBA00022741"/>
    </source>
</evidence>
<keyword evidence="5" id="KW-0547">Nucleotide-binding</keyword>
<dbReference type="Gene3D" id="3.40.50.300">
    <property type="entry name" value="P-loop containing nucleotide triphosphate hydrolases"/>
    <property type="match status" value="1"/>
</dbReference>
<dbReference type="SMART" id="SM00382">
    <property type="entry name" value="AAA"/>
    <property type="match status" value="1"/>
</dbReference>
<dbReference type="Pfam" id="PF00005">
    <property type="entry name" value="ABC_tran"/>
    <property type="match status" value="1"/>
</dbReference>
<gene>
    <name evidence="10" type="ORF">UFOPK3772_02600</name>
</gene>
<evidence type="ECO:0000256" key="6">
    <source>
        <dbReference type="ARBA" id="ARBA00022840"/>
    </source>
</evidence>
<dbReference type="GO" id="GO:0016887">
    <property type="term" value="F:ATP hydrolysis activity"/>
    <property type="evidence" value="ECO:0007669"/>
    <property type="project" value="InterPro"/>
</dbReference>
<evidence type="ECO:0000313" key="10">
    <source>
        <dbReference type="EMBL" id="CAB4965057.1"/>
    </source>
</evidence>
<evidence type="ECO:0000256" key="3">
    <source>
        <dbReference type="ARBA" id="ARBA00022448"/>
    </source>
</evidence>
<evidence type="ECO:0000256" key="8">
    <source>
        <dbReference type="ARBA" id="ARBA00023136"/>
    </source>
</evidence>
<dbReference type="InterPro" id="IPR027417">
    <property type="entry name" value="P-loop_NTPase"/>
</dbReference>
<dbReference type="AlphaFoldDB" id="A0A6J7LAG9"/>
<protein>
    <submittedName>
        <fullName evidence="10">Unannotated protein</fullName>
    </submittedName>
</protein>
<evidence type="ECO:0000256" key="4">
    <source>
        <dbReference type="ARBA" id="ARBA00022475"/>
    </source>
</evidence>
<dbReference type="PIRSF" id="PIRSF039085">
    <property type="entry name" value="ABC_ATPase_HisP"/>
    <property type="match status" value="1"/>
</dbReference>
<keyword evidence="7" id="KW-0029">Amino-acid transport</keyword>
<dbReference type="PANTHER" id="PTHR43166">
    <property type="entry name" value="AMINO ACID IMPORT ATP-BINDING PROTEIN"/>
    <property type="match status" value="1"/>
</dbReference>
<feature type="domain" description="ABC transporter" evidence="9">
    <location>
        <begin position="7"/>
        <end position="254"/>
    </location>
</feature>
<evidence type="ECO:0000256" key="7">
    <source>
        <dbReference type="ARBA" id="ARBA00022970"/>
    </source>
</evidence>
<comment type="similarity">
    <text evidence="2">Belongs to the ABC transporter superfamily.</text>
</comment>
<evidence type="ECO:0000256" key="2">
    <source>
        <dbReference type="ARBA" id="ARBA00005417"/>
    </source>
</evidence>
<evidence type="ECO:0000256" key="1">
    <source>
        <dbReference type="ARBA" id="ARBA00004202"/>
    </source>
</evidence>
<organism evidence="10">
    <name type="scientific">freshwater metagenome</name>
    <dbReference type="NCBI Taxonomy" id="449393"/>
    <lineage>
        <taxon>unclassified sequences</taxon>
        <taxon>metagenomes</taxon>
        <taxon>ecological metagenomes</taxon>
    </lineage>
</organism>
<dbReference type="PROSITE" id="PS50893">
    <property type="entry name" value="ABC_TRANSPORTER_2"/>
    <property type="match status" value="1"/>
</dbReference>
<accession>A0A6J7LAG9</accession>
<dbReference type="EMBL" id="CAFBNE010000106">
    <property type="protein sequence ID" value="CAB4965057.1"/>
    <property type="molecule type" value="Genomic_DNA"/>
</dbReference>
<dbReference type="GO" id="GO:0015424">
    <property type="term" value="F:ABC-type amino acid transporter activity"/>
    <property type="evidence" value="ECO:0007669"/>
    <property type="project" value="InterPro"/>
</dbReference>
<dbReference type="InterPro" id="IPR030679">
    <property type="entry name" value="ABC_ATPase_HisP-typ"/>
</dbReference>
<dbReference type="InterPro" id="IPR017871">
    <property type="entry name" value="ABC_transporter-like_CS"/>
</dbReference>
<keyword evidence="8" id="KW-0472">Membrane</keyword>
<evidence type="ECO:0000259" key="9">
    <source>
        <dbReference type="PROSITE" id="PS50893"/>
    </source>
</evidence>
<dbReference type="PANTHER" id="PTHR43166:SF9">
    <property type="entry name" value="GLUTAMATE_ASPARTATE IMPORT ATP-BINDING PROTEIN GLTL"/>
    <property type="match status" value="1"/>
</dbReference>
<reference evidence="10" key="1">
    <citation type="submission" date="2020-05" db="EMBL/GenBank/DDBJ databases">
        <authorList>
            <person name="Chiriac C."/>
            <person name="Salcher M."/>
            <person name="Ghai R."/>
            <person name="Kavagutti S V."/>
        </authorList>
    </citation>
    <scope>NUCLEOTIDE SEQUENCE</scope>
</reference>
<dbReference type="SUPFAM" id="SSF52540">
    <property type="entry name" value="P-loop containing nucleoside triphosphate hydrolases"/>
    <property type="match status" value="1"/>
</dbReference>
<dbReference type="InterPro" id="IPR003593">
    <property type="entry name" value="AAA+_ATPase"/>
</dbReference>